<dbReference type="Gene3D" id="3.20.20.140">
    <property type="entry name" value="Metal-dependent hydrolases"/>
    <property type="match status" value="1"/>
</dbReference>
<feature type="domain" description="Amidohydrolase-related" evidence="2">
    <location>
        <begin position="42"/>
        <end position="401"/>
    </location>
</feature>
<evidence type="ECO:0000313" key="4">
    <source>
        <dbReference type="Proteomes" id="UP000477311"/>
    </source>
</evidence>
<dbReference type="Proteomes" id="UP000477311">
    <property type="component" value="Unassembled WGS sequence"/>
</dbReference>
<name>A0A6M1RKS0_9BACT</name>
<accession>A0A6M1RKS0</accession>
<evidence type="ECO:0000259" key="2">
    <source>
        <dbReference type="Pfam" id="PF01979"/>
    </source>
</evidence>
<comment type="caution">
    <text evidence="3">The sequence shown here is derived from an EMBL/GenBank/DDBJ whole genome shotgun (WGS) entry which is preliminary data.</text>
</comment>
<evidence type="ECO:0000256" key="1">
    <source>
        <dbReference type="ARBA" id="ARBA00022801"/>
    </source>
</evidence>
<dbReference type="SUPFAM" id="SSF51338">
    <property type="entry name" value="Composite domain of metallo-dependent hydrolases"/>
    <property type="match status" value="1"/>
</dbReference>
<dbReference type="PANTHER" id="PTHR43794">
    <property type="entry name" value="AMINOHYDROLASE SSNA-RELATED"/>
    <property type="match status" value="1"/>
</dbReference>
<dbReference type="EMBL" id="JAAKYA010000012">
    <property type="protein sequence ID" value="NGO38189.1"/>
    <property type="molecule type" value="Genomic_DNA"/>
</dbReference>
<gene>
    <name evidence="3" type="ORF">G4L39_02100</name>
</gene>
<dbReference type="InterPro" id="IPR032466">
    <property type="entry name" value="Metal_Hydrolase"/>
</dbReference>
<dbReference type="InterPro" id="IPR011059">
    <property type="entry name" value="Metal-dep_hydrolase_composite"/>
</dbReference>
<dbReference type="InterPro" id="IPR050287">
    <property type="entry name" value="MTA/SAH_deaminase"/>
</dbReference>
<proteinExistence type="predicted"/>
<dbReference type="Pfam" id="PF01979">
    <property type="entry name" value="Amidohydro_1"/>
    <property type="match status" value="1"/>
</dbReference>
<dbReference type="RefSeq" id="WP_165105536.1">
    <property type="nucleotide sequence ID" value="NZ_JAAKYA010000012.1"/>
</dbReference>
<sequence>MSQPPVPDGAVWIAGDRIRAVGRWPDLKPARPARVVDLGEVLVLPGLVNAHCHLDYTDLAGCLPPPRSFTDWIKHITRAKDRWTVEDFRRSWLRGAQMLLRSGCTAVADVEAVPELLPGCWNGTPLRVISFLEMTGIRARRDPRQVLAETLAVLERLQHPRCSAGLSPHAPYSTRPELLRMAAQEARRRGLRLTIHVAESEEEFAMFRDAAGPMYDWLLRHERDMQDCGGVSPVQHLHRTSCLGANLLAVHANCLARGDAALLARHNVTVVHCPRSHRYFGHPPFPWQRLLRARVRICVGTDSLASVRGQGRCRPELSLFDELQELQRTQPWLSPIRLLRMVTLEPARALGLQGRIGELVEGAFADLTVLPGAGVRSARQAWEAAAAHEGPVESVFIGGVRVWPTSPRA</sequence>
<keyword evidence="1 3" id="KW-0378">Hydrolase</keyword>
<dbReference type="GO" id="GO:0016810">
    <property type="term" value="F:hydrolase activity, acting on carbon-nitrogen (but not peptide) bonds"/>
    <property type="evidence" value="ECO:0007669"/>
    <property type="project" value="InterPro"/>
</dbReference>
<reference evidence="3 4" key="1">
    <citation type="submission" date="2020-02" db="EMBL/GenBank/DDBJ databases">
        <title>Draft genome sequence of Limisphaera ngatamarikiensis NGM72.4T, a thermophilic Verrucomicrobia grouped in subdivision 3.</title>
        <authorList>
            <person name="Carere C.R."/>
            <person name="Steen J."/>
            <person name="Hugenholtz P."/>
            <person name="Stott M.B."/>
        </authorList>
    </citation>
    <scope>NUCLEOTIDE SEQUENCE [LARGE SCALE GENOMIC DNA]</scope>
    <source>
        <strain evidence="3 4">NGM72.4</strain>
    </source>
</reference>
<protein>
    <submittedName>
        <fullName evidence="3">Amidohydrolase family protein</fullName>
    </submittedName>
</protein>
<dbReference type="AlphaFoldDB" id="A0A6M1RKS0"/>
<evidence type="ECO:0000313" key="3">
    <source>
        <dbReference type="EMBL" id="NGO38189.1"/>
    </source>
</evidence>
<organism evidence="3 4">
    <name type="scientific">Limisphaera ngatamarikiensis</name>
    <dbReference type="NCBI Taxonomy" id="1324935"/>
    <lineage>
        <taxon>Bacteria</taxon>
        <taxon>Pseudomonadati</taxon>
        <taxon>Verrucomicrobiota</taxon>
        <taxon>Verrucomicrobiia</taxon>
        <taxon>Limisphaerales</taxon>
        <taxon>Limisphaeraceae</taxon>
        <taxon>Limisphaera</taxon>
    </lineage>
</organism>
<keyword evidence="4" id="KW-1185">Reference proteome</keyword>
<dbReference type="PANTHER" id="PTHR43794:SF11">
    <property type="entry name" value="AMIDOHYDROLASE-RELATED DOMAIN-CONTAINING PROTEIN"/>
    <property type="match status" value="1"/>
</dbReference>
<dbReference type="InterPro" id="IPR006680">
    <property type="entry name" value="Amidohydro-rel"/>
</dbReference>
<dbReference type="SUPFAM" id="SSF51556">
    <property type="entry name" value="Metallo-dependent hydrolases"/>
    <property type="match status" value="1"/>
</dbReference>